<dbReference type="EMBL" id="OZ019905">
    <property type="protein sequence ID" value="CAK9201502.1"/>
    <property type="molecule type" value="Genomic_DNA"/>
</dbReference>
<accession>A0ABP0TPT6</accession>
<sequence>METRLPQTPAASEVWQKILKNSNFDNTFSFQISLERTAEILEAWREESPVEFQAWNESVLEARKHNTVLETWRAAYSEIENLDKRVLDLRISPAVKVGSGWEADMNIKLLKAFNSLLETAKWKAVVKAEIARKMIREAEKSPTTATISTRVKNMNLMLKEYFESLG</sequence>
<dbReference type="Proteomes" id="UP001497512">
    <property type="component" value="Chromosome 13"/>
</dbReference>
<evidence type="ECO:0000313" key="1">
    <source>
        <dbReference type="EMBL" id="CAK9201502.1"/>
    </source>
</evidence>
<organism evidence="1 2">
    <name type="scientific">Sphagnum troendelagicum</name>
    <dbReference type="NCBI Taxonomy" id="128251"/>
    <lineage>
        <taxon>Eukaryota</taxon>
        <taxon>Viridiplantae</taxon>
        <taxon>Streptophyta</taxon>
        <taxon>Embryophyta</taxon>
        <taxon>Bryophyta</taxon>
        <taxon>Sphagnophytina</taxon>
        <taxon>Sphagnopsida</taxon>
        <taxon>Sphagnales</taxon>
        <taxon>Sphagnaceae</taxon>
        <taxon>Sphagnum</taxon>
    </lineage>
</organism>
<evidence type="ECO:0000313" key="2">
    <source>
        <dbReference type="Proteomes" id="UP001497512"/>
    </source>
</evidence>
<keyword evidence="2" id="KW-1185">Reference proteome</keyword>
<reference evidence="1" key="1">
    <citation type="submission" date="2024-02" db="EMBL/GenBank/DDBJ databases">
        <authorList>
            <consortium name="ELIXIR-Norway"/>
            <consortium name="Elixir Norway"/>
        </authorList>
    </citation>
    <scope>NUCLEOTIDE SEQUENCE</scope>
</reference>
<proteinExistence type="predicted"/>
<name>A0ABP0TPT6_9BRYO</name>
<gene>
    <name evidence="1" type="ORF">CSSPTR1EN2_LOCUS5939</name>
</gene>
<protein>
    <submittedName>
        <fullName evidence="1">Uncharacterized protein</fullName>
    </submittedName>
</protein>